<dbReference type="GO" id="GO:0000155">
    <property type="term" value="F:phosphorelay sensor kinase activity"/>
    <property type="evidence" value="ECO:0007669"/>
    <property type="project" value="InterPro"/>
</dbReference>
<dbReference type="InterPro" id="IPR001789">
    <property type="entry name" value="Sig_transdc_resp-reg_receiver"/>
</dbReference>
<keyword evidence="7" id="KW-0067">ATP-binding</keyword>
<dbReference type="PROSITE" id="PS50110">
    <property type="entry name" value="RESPONSE_REGULATORY"/>
    <property type="match status" value="1"/>
</dbReference>
<dbReference type="eggNOG" id="COG0784">
    <property type="taxonomic scope" value="Bacteria"/>
</dbReference>
<dbReference type="InterPro" id="IPR011006">
    <property type="entry name" value="CheY-like_superfamily"/>
</dbReference>
<dbReference type="InterPro" id="IPR036890">
    <property type="entry name" value="HATPase_C_sf"/>
</dbReference>
<dbReference type="OrthoDB" id="9804645at2"/>
<dbReference type="Gene3D" id="3.40.50.2300">
    <property type="match status" value="1"/>
</dbReference>
<dbReference type="Pfam" id="PF08448">
    <property type="entry name" value="PAS_4"/>
    <property type="match status" value="1"/>
</dbReference>
<keyword evidence="5" id="KW-0547">Nucleotide-binding</keyword>
<proteinExistence type="predicted"/>
<dbReference type="Pfam" id="PF00072">
    <property type="entry name" value="Response_reg"/>
    <property type="match status" value="1"/>
</dbReference>
<dbReference type="NCBIfam" id="TIGR00229">
    <property type="entry name" value="sensory_box"/>
    <property type="match status" value="2"/>
</dbReference>
<keyword evidence="14" id="KW-1185">Reference proteome</keyword>
<dbReference type="InterPro" id="IPR035965">
    <property type="entry name" value="PAS-like_dom_sf"/>
</dbReference>
<reference evidence="13 14" key="1">
    <citation type="submission" date="2008-06" db="EMBL/GenBank/DDBJ databases">
        <title>Complete sequence of Chloroherpeton thalassium ATCC 35110.</title>
        <authorList>
            <consortium name="US DOE Joint Genome Institute"/>
            <person name="Lucas S."/>
            <person name="Copeland A."/>
            <person name="Lapidus A."/>
            <person name="Glavina del Rio T."/>
            <person name="Dalin E."/>
            <person name="Tice H."/>
            <person name="Bruce D."/>
            <person name="Goodwin L."/>
            <person name="Pitluck S."/>
            <person name="Schmutz J."/>
            <person name="Larimer F."/>
            <person name="Land M."/>
            <person name="Hauser L."/>
            <person name="Kyrpides N."/>
            <person name="Mikhailova N."/>
            <person name="Liu Z."/>
            <person name="Li T."/>
            <person name="Zhao F."/>
            <person name="Overmann J."/>
            <person name="Bryant D.A."/>
            <person name="Richardson P."/>
        </authorList>
    </citation>
    <scope>NUCLEOTIDE SEQUENCE [LARGE SCALE GENOMIC DNA]</scope>
    <source>
        <strain evidence="14">ATCC 35110 / GB-78</strain>
    </source>
</reference>
<dbReference type="eggNOG" id="COG3290">
    <property type="taxonomic scope" value="Bacteria"/>
</dbReference>
<evidence type="ECO:0000256" key="8">
    <source>
        <dbReference type="ARBA" id="ARBA00023012"/>
    </source>
</evidence>
<feature type="domain" description="Histidine kinase" evidence="10">
    <location>
        <begin position="425"/>
        <end position="646"/>
    </location>
</feature>
<keyword evidence="4" id="KW-0808">Transferase</keyword>
<dbReference type="SMART" id="SM00091">
    <property type="entry name" value="PAS"/>
    <property type="match status" value="2"/>
</dbReference>
<evidence type="ECO:0000259" key="11">
    <source>
        <dbReference type="PROSITE" id="PS50110"/>
    </source>
</evidence>
<dbReference type="GO" id="GO:0006355">
    <property type="term" value="P:regulation of DNA-templated transcription"/>
    <property type="evidence" value="ECO:0007669"/>
    <property type="project" value="InterPro"/>
</dbReference>
<dbReference type="KEGG" id="cts:Ctha_1615"/>
<dbReference type="SUPFAM" id="SSF52172">
    <property type="entry name" value="CheY-like"/>
    <property type="match status" value="1"/>
</dbReference>
<dbReference type="CDD" id="cd00082">
    <property type="entry name" value="HisKA"/>
    <property type="match status" value="1"/>
</dbReference>
<dbReference type="AlphaFoldDB" id="B3QSM6"/>
<evidence type="ECO:0000256" key="7">
    <source>
        <dbReference type="ARBA" id="ARBA00022840"/>
    </source>
</evidence>
<evidence type="ECO:0000313" key="13">
    <source>
        <dbReference type="EMBL" id="ACF14073.1"/>
    </source>
</evidence>
<dbReference type="PANTHER" id="PTHR43065">
    <property type="entry name" value="SENSOR HISTIDINE KINASE"/>
    <property type="match status" value="1"/>
</dbReference>
<dbReference type="CDD" id="cd00156">
    <property type="entry name" value="REC"/>
    <property type="match status" value="1"/>
</dbReference>
<keyword evidence="8" id="KW-0902">Two-component regulatory system</keyword>
<dbReference type="SMART" id="SM00387">
    <property type="entry name" value="HATPase_c"/>
    <property type="match status" value="1"/>
</dbReference>
<dbReference type="InterPro" id="IPR003594">
    <property type="entry name" value="HATPase_dom"/>
</dbReference>
<feature type="domain" description="Response regulatory" evidence="11">
    <location>
        <begin position="665"/>
        <end position="780"/>
    </location>
</feature>
<evidence type="ECO:0000256" key="2">
    <source>
        <dbReference type="ARBA" id="ARBA00012438"/>
    </source>
</evidence>
<dbReference type="STRING" id="517418.Ctha_1615"/>
<evidence type="ECO:0000256" key="3">
    <source>
        <dbReference type="ARBA" id="ARBA00022553"/>
    </source>
</evidence>
<dbReference type="InterPro" id="IPR013656">
    <property type="entry name" value="PAS_4"/>
</dbReference>
<dbReference type="Proteomes" id="UP000001208">
    <property type="component" value="Chromosome"/>
</dbReference>
<evidence type="ECO:0000256" key="9">
    <source>
        <dbReference type="PROSITE-ProRule" id="PRU00169"/>
    </source>
</evidence>
<accession>B3QSM6</accession>
<dbReference type="InterPro" id="IPR036097">
    <property type="entry name" value="HisK_dim/P_sf"/>
</dbReference>
<keyword evidence="6 13" id="KW-0418">Kinase</keyword>
<feature type="domain" description="PAS" evidence="12">
    <location>
        <begin position="148"/>
        <end position="206"/>
    </location>
</feature>
<dbReference type="Gene3D" id="1.10.287.130">
    <property type="match status" value="1"/>
</dbReference>
<dbReference type="SMART" id="SM00448">
    <property type="entry name" value="REC"/>
    <property type="match status" value="1"/>
</dbReference>
<dbReference type="InterPro" id="IPR004358">
    <property type="entry name" value="Sig_transdc_His_kin-like_C"/>
</dbReference>
<dbReference type="EMBL" id="CP001100">
    <property type="protein sequence ID" value="ACF14073.1"/>
    <property type="molecule type" value="Genomic_DNA"/>
</dbReference>
<dbReference type="SMART" id="SM00388">
    <property type="entry name" value="HisKA"/>
    <property type="match status" value="1"/>
</dbReference>
<dbReference type="EC" id="2.7.13.3" evidence="2"/>
<evidence type="ECO:0000256" key="6">
    <source>
        <dbReference type="ARBA" id="ARBA00022777"/>
    </source>
</evidence>
<evidence type="ECO:0000313" key="14">
    <source>
        <dbReference type="Proteomes" id="UP000001208"/>
    </source>
</evidence>
<dbReference type="PRINTS" id="PR00344">
    <property type="entry name" value="BCTRLSENSOR"/>
</dbReference>
<dbReference type="SUPFAM" id="SSF55785">
    <property type="entry name" value="PYP-like sensor domain (PAS domain)"/>
    <property type="match status" value="2"/>
</dbReference>
<evidence type="ECO:0000256" key="1">
    <source>
        <dbReference type="ARBA" id="ARBA00000085"/>
    </source>
</evidence>
<name>B3QSM6_CHLT3</name>
<dbReference type="Gene3D" id="3.30.565.10">
    <property type="entry name" value="Histidine kinase-like ATPase, C-terminal domain"/>
    <property type="match status" value="1"/>
</dbReference>
<feature type="modified residue" description="4-aspartylphosphate" evidence="9">
    <location>
        <position position="716"/>
    </location>
</feature>
<dbReference type="InterPro" id="IPR005467">
    <property type="entry name" value="His_kinase_dom"/>
</dbReference>
<keyword evidence="3 9" id="KW-0597">Phosphoprotein</keyword>
<comment type="catalytic activity">
    <reaction evidence="1">
        <text>ATP + protein L-histidine = ADP + protein N-phospho-L-histidine.</text>
        <dbReference type="EC" id="2.7.13.3"/>
    </reaction>
</comment>
<feature type="domain" description="PAS" evidence="12">
    <location>
        <begin position="20"/>
        <end position="66"/>
    </location>
</feature>
<organism evidence="13 14">
    <name type="scientific">Chloroherpeton thalassium (strain ATCC 35110 / GB-78)</name>
    <dbReference type="NCBI Taxonomy" id="517418"/>
    <lineage>
        <taxon>Bacteria</taxon>
        <taxon>Pseudomonadati</taxon>
        <taxon>Chlorobiota</taxon>
        <taxon>Chlorobiia</taxon>
        <taxon>Chlorobiales</taxon>
        <taxon>Chloroherpetonaceae</taxon>
        <taxon>Chloroherpeton</taxon>
    </lineage>
</organism>
<dbReference type="SUPFAM" id="SSF55874">
    <property type="entry name" value="ATPase domain of HSP90 chaperone/DNA topoisomerase II/histidine kinase"/>
    <property type="match status" value="1"/>
</dbReference>
<evidence type="ECO:0000259" key="12">
    <source>
        <dbReference type="PROSITE" id="PS50112"/>
    </source>
</evidence>
<protein>
    <recommendedName>
        <fullName evidence="2">histidine kinase</fullName>
        <ecNumber evidence="2">2.7.13.3</ecNumber>
    </recommendedName>
</protein>
<dbReference type="InterPro" id="IPR003661">
    <property type="entry name" value="HisK_dim/P_dom"/>
</dbReference>
<sequence length="782" mass="87391">MGTAIPYYIVPGFIQNDSSHRGVFLHLLDVVTDPVFIKDDKQTWLYVNDAFCKFFGASYDKVVGKSDDELFPQLAQVYQCHDELVFSSGRARDFEEEFHTFAEKKYRISTRRSLFRDDFGNAVIVGTITKAAPLMTKHMEENSKHPQITDFYRSIFSTVRSGILLIDASGLIYYCNESACEIFGASESAMLGHLITDLEVDFFHEDGHLFSGDIHPVAITLRTGMPCSNVLVGIANENDSTRWVTVDTHLLPTANDAEESSLVVSLTDVTEAKKADEKRIRAANEFKRTIQHANGAIFKVRRDASGQIAYQLLEGQLACEQKITTEQVKGKTPVQVFGNVVGQTMLMNLARAFKGRSLCFQLKLGANRHVFVTCTPIFENGLVSEVVGSFTDITAHKMLELEKHKLSEQLLQSQKMEAIGTLASGIAHDFNNVMSMLIMASEQMSHLAKDEKLLKYIDLIRQATERGMNITKQLLIFSRSRQGHYAPARIGQIVQQIITILEHSLPKTIKIYTDIETQQDLVFGDQGQIYQALLNISINARDAMQKGGKLSFAVFNEDGEILRKRFPNASTDPYLAIKISDTGIGISPEMTDKIFEPFYTTKTQGKGTGLGLAIAKRIVSEHNGFIDIVSSLNAGTSFYIYLPSVLEDEIQHNPQQLPTEGGSETILLVDDESDLRKLVSRILKKYGYEVYEASNGLTGLAAYQKHSSTIDLIVTDLGMPEMDGEEFIRHVKSANENAKVLIVTGYYDEEQISKLLTQNMSVIQKPFDSNTLLKEIRRLLGS</sequence>
<dbReference type="Gene3D" id="3.30.450.20">
    <property type="entry name" value="PAS domain"/>
    <property type="match status" value="3"/>
</dbReference>
<evidence type="ECO:0000259" key="10">
    <source>
        <dbReference type="PROSITE" id="PS50109"/>
    </source>
</evidence>
<dbReference type="PANTHER" id="PTHR43065:SF46">
    <property type="entry name" value="C4-DICARBOXYLATE TRANSPORT SENSOR PROTEIN DCTB"/>
    <property type="match status" value="1"/>
</dbReference>
<dbReference type="SUPFAM" id="SSF47384">
    <property type="entry name" value="Homodimeric domain of signal transducing histidine kinase"/>
    <property type="match status" value="1"/>
</dbReference>
<gene>
    <name evidence="13" type="ordered locus">Ctha_1615</name>
</gene>
<dbReference type="CDD" id="cd00130">
    <property type="entry name" value="PAS"/>
    <property type="match status" value="2"/>
</dbReference>
<dbReference type="GO" id="GO:0005524">
    <property type="term" value="F:ATP binding"/>
    <property type="evidence" value="ECO:0007669"/>
    <property type="project" value="UniProtKB-KW"/>
</dbReference>
<dbReference type="HOGENOM" id="CLU_000445_114_51_10"/>
<evidence type="ECO:0000256" key="5">
    <source>
        <dbReference type="ARBA" id="ARBA00022741"/>
    </source>
</evidence>
<dbReference type="eggNOG" id="COG4191">
    <property type="taxonomic scope" value="Bacteria"/>
</dbReference>
<evidence type="ECO:0000256" key="4">
    <source>
        <dbReference type="ARBA" id="ARBA00022679"/>
    </source>
</evidence>
<dbReference type="Pfam" id="PF00989">
    <property type="entry name" value="PAS"/>
    <property type="match status" value="1"/>
</dbReference>
<dbReference type="PROSITE" id="PS50109">
    <property type="entry name" value="HIS_KIN"/>
    <property type="match status" value="1"/>
</dbReference>
<dbReference type="InterPro" id="IPR013767">
    <property type="entry name" value="PAS_fold"/>
</dbReference>
<dbReference type="InterPro" id="IPR000014">
    <property type="entry name" value="PAS"/>
</dbReference>
<dbReference type="Pfam" id="PF02518">
    <property type="entry name" value="HATPase_c"/>
    <property type="match status" value="1"/>
</dbReference>
<dbReference type="PROSITE" id="PS50112">
    <property type="entry name" value="PAS"/>
    <property type="match status" value="2"/>
</dbReference>
<dbReference type="RefSeq" id="WP_012500157.1">
    <property type="nucleotide sequence ID" value="NC_011026.1"/>
</dbReference>